<evidence type="ECO:0000259" key="1">
    <source>
        <dbReference type="Pfam" id="PF09458"/>
    </source>
</evidence>
<dbReference type="SUPFAM" id="SSF141086">
    <property type="entry name" value="Agglutinin HPA-like"/>
    <property type="match status" value="1"/>
</dbReference>
<feature type="domain" description="H-type lectin" evidence="1">
    <location>
        <begin position="40"/>
        <end position="104"/>
    </location>
</feature>
<sequence>MLRFTSNEIGVCRGDVILVSDFDTQGPMWTDEGERQIRNRITYSERFLMPPVVHVSPDMWDLDSSRNLRGDLAVENVTASGFDLVFKTWGDTRVARMRVAWMAIGALPDEQDFTL</sequence>
<evidence type="ECO:0000313" key="2">
    <source>
        <dbReference type="EMBL" id="MFD1482142.1"/>
    </source>
</evidence>
<dbReference type="Gene3D" id="2.60.40.2080">
    <property type="match status" value="1"/>
</dbReference>
<dbReference type="EMBL" id="JBHTOQ010000022">
    <property type="protein sequence ID" value="MFD1482142.1"/>
    <property type="molecule type" value="Genomic_DNA"/>
</dbReference>
<dbReference type="InterPro" id="IPR037221">
    <property type="entry name" value="H-type_lectin_dom_sf"/>
</dbReference>
<organism evidence="2 3">
    <name type="scientific">Paracoccus nototheniae</name>
    <dbReference type="NCBI Taxonomy" id="2489002"/>
    <lineage>
        <taxon>Bacteria</taxon>
        <taxon>Pseudomonadati</taxon>
        <taxon>Pseudomonadota</taxon>
        <taxon>Alphaproteobacteria</taxon>
        <taxon>Rhodobacterales</taxon>
        <taxon>Paracoccaceae</taxon>
        <taxon>Paracoccus</taxon>
    </lineage>
</organism>
<protein>
    <submittedName>
        <fullName evidence="2">H-type lectin domain-containing protein</fullName>
    </submittedName>
</protein>
<dbReference type="InterPro" id="IPR019019">
    <property type="entry name" value="H-type_lectin_domain"/>
</dbReference>
<name>A0ABW4DYF0_9RHOB</name>
<dbReference type="RefSeq" id="WP_131573582.1">
    <property type="nucleotide sequence ID" value="NZ_CBCSAJ010000007.1"/>
</dbReference>
<comment type="caution">
    <text evidence="2">The sequence shown here is derived from an EMBL/GenBank/DDBJ whole genome shotgun (WGS) entry which is preliminary data.</text>
</comment>
<dbReference type="Pfam" id="PF09458">
    <property type="entry name" value="H_lectin"/>
    <property type="match status" value="1"/>
</dbReference>
<proteinExistence type="predicted"/>
<dbReference type="Proteomes" id="UP001597302">
    <property type="component" value="Unassembled WGS sequence"/>
</dbReference>
<gene>
    <name evidence="2" type="ORF">ACFQ5P_12630</name>
</gene>
<reference evidence="3" key="1">
    <citation type="journal article" date="2019" name="Int. J. Syst. Evol. Microbiol.">
        <title>The Global Catalogue of Microorganisms (GCM) 10K type strain sequencing project: providing services to taxonomists for standard genome sequencing and annotation.</title>
        <authorList>
            <consortium name="The Broad Institute Genomics Platform"/>
            <consortium name="The Broad Institute Genome Sequencing Center for Infectious Disease"/>
            <person name="Wu L."/>
            <person name="Ma J."/>
        </authorList>
    </citation>
    <scope>NUCLEOTIDE SEQUENCE [LARGE SCALE GENOMIC DNA]</scope>
    <source>
        <strain evidence="3">CCM 8875</strain>
    </source>
</reference>
<accession>A0ABW4DYF0</accession>
<evidence type="ECO:0000313" key="3">
    <source>
        <dbReference type="Proteomes" id="UP001597302"/>
    </source>
</evidence>
<keyword evidence="3" id="KW-1185">Reference proteome</keyword>